<gene>
    <name evidence="2" type="ORF">Din_044141</name>
</gene>
<protein>
    <submittedName>
        <fullName evidence="2">Uncharacterized protein</fullName>
    </submittedName>
</protein>
<feature type="signal peptide" evidence="1">
    <location>
        <begin position="1"/>
        <end position="16"/>
    </location>
</feature>
<keyword evidence="1" id="KW-0732">Signal</keyword>
<proteinExistence type="predicted"/>
<evidence type="ECO:0000313" key="2">
    <source>
        <dbReference type="EMBL" id="MPA74700.1"/>
    </source>
</evidence>
<evidence type="ECO:0000256" key="1">
    <source>
        <dbReference type="SAM" id="SignalP"/>
    </source>
</evidence>
<name>A0A5B7C0V8_DAVIN</name>
<accession>A0A5B7C0V8</accession>
<sequence>MSSHLFLLCWQCLGRSTIMIKQLPTYTWYLYKGASRSLETYCKCCECQRLYLLLSNLAYGEGFKSSSWGENYSNQLKRISSYINRNFRQLYIHICELVTHYIC</sequence>
<feature type="chain" id="PRO_5023133033" evidence="1">
    <location>
        <begin position="17"/>
        <end position="103"/>
    </location>
</feature>
<dbReference type="AlphaFoldDB" id="A0A5B7C0V8"/>
<reference evidence="2" key="1">
    <citation type="submission" date="2019-08" db="EMBL/GenBank/DDBJ databases">
        <title>Reference gene set and small RNA set construction with multiple tissues from Davidia involucrata Baill.</title>
        <authorList>
            <person name="Yang H."/>
            <person name="Zhou C."/>
            <person name="Li G."/>
            <person name="Wang J."/>
            <person name="Gao P."/>
            <person name="Wang M."/>
            <person name="Wang R."/>
            <person name="Zhao Y."/>
        </authorList>
    </citation>
    <scope>NUCLEOTIDE SEQUENCE</scope>
    <source>
        <tissue evidence="2">Mixed with DoveR01_LX</tissue>
    </source>
</reference>
<dbReference type="EMBL" id="GHES01044141">
    <property type="protein sequence ID" value="MPA74700.1"/>
    <property type="molecule type" value="Transcribed_RNA"/>
</dbReference>
<organism evidence="2">
    <name type="scientific">Davidia involucrata</name>
    <name type="common">Dove tree</name>
    <dbReference type="NCBI Taxonomy" id="16924"/>
    <lineage>
        <taxon>Eukaryota</taxon>
        <taxon>Viridiplantae</taxon>
        <taxon>Streptophyta</taxon>
        <taxon>Embryophyta</taxon>
        <taxon>Tracheophyta</taxon>
        <taxon>Spermatophyta</taxon>
        <taxon>Magnoliopsida</taxon>
        <taxon>eudicotyledons</taxon>
        <taxon>Gunneridae</taxon>
        <taxon>Pentapetalae</taxon>
        <taxon>asterids</taxon>
        <taxon>Cornales</taxon>
        <taxon>Nyssaceae</taxon>
        <taxon>Davidia</taxon>
    </lineage>
</organism>